<dbReference type="RefSeq" id="WP_347166395.1">
    <property type="nucleotide sequence ID" value="NZ_JBDNCH010000002.1"/>
</dbReference>
<evidence type="ECO:0000313" key="3">
    <source>
        <dbReference type="EMBL" id="MEN9061310.1"/>
    </source>
</evidence>
<accession>A0AAW9SIN4</accession>
<dbReference type="Pfam" id="PF06904">
    <property type="entry name" value="Extensin-like_C"/>
    <property type="match status" value="1"/>
</dbReference>
<dbReference type="EMBL" id="JBDNCH010000002">
    <property type="protein sequence ID" value="MEN9061310.1"/>
    <property type="molecule type" value="Genomic_DNA"/>
</dbReference>
<dbReference type="PROSITE" id="PS51257">
    <property type="entry name" value="PROKAR_LIPOPROTEIN"/>
    <property type="match status" value="1"/>
</dbReference>
<feature type="signal peptide" evidence="1">
    <location>
        <begin position="1"/>
        <end position="20"/>
    </location>
</feature>
<feature type="chain" id="PRO_5043925681" evidence="1">
    <location>
        <begin position="21"/>
        <end position="219"/>
    </location>
</feature>
<dbReference type="AlphaFoldDB" id="A0AAW9SIN4"/>
<protein>
    <submittedName>
        <fullName evidence="3">Extensin family protein</fullName>
    </submittedName>
</protein>
<name>A0AAW9SIN4_9RHOB</name>
<reference evidence="3 4" key="1">
    <citation type="submission" date="2024-05" db="EMBL/GenBank/DDBJ databases">
        <title>Genome sequence of Ponticoccus litoralis KCCM 90028.</title>
        <authorList>
            <person name="Kim J.M."/>
            <person name="Lee J.K."/>
            <person name="Choi B.J."/>
            <person name="Bayburt H."/>
            <person name="Baek J.H."/>
            <person name="Jeon C.O."/>
        </authorList>
    </citation>
    <scope>NUCLEOTIDE SEQUENCE [LARGE SCALE GENOMIC DNA]</scope>
    <source>
        <strain evidence="3 4">KCCM 90028</strain>
    </source>
</reference>
<gene>
    <name evidence="3" type="ORF">ABFB10_09895</name>
</gene>
<keyword evidence="1" id="KW-0732">Signal</keyword>
<evidence type="ECO:0000256" key="1">
    <source>
        <dbReference type="SAM" id="SignalP"/>
    </source>
</evidence>
<comment type="caution">
    <text evidence="3">The sequence shown here is derived from an EMBL/GenBank/DDBJ whole genome shotgun (WGS) entry which is preliminary data.</text>
</comment>
<dbReference type="Proteomes" id="UP001428774">
    <property type="component" value="Unassembled WGS sequence"/>
</dbReference>
<evidence type="ECO:0000259" key="2">
    <source>
        <dbReference type="Pfam" id="PF06904"/>
    </source>
</evidence>
<proteinExistence type="predicted"/>
<keyword evidence="4" id="KW-1185">Reference proteome</keyword>
<organism evidence="3 4">
    <name type="scientific">Ponticoccus litoralis</name>
    <dbReference type="NCBI Taxonomy" id="422297"/>
    <lineage>
        <taxon>Bacteria</taxon>
        <taxon>Pseudomonadati</taxon>
        <taxon>Pseudomonadota</taxon>
        <taxon>Alphaproteobacteria</taxon>
        <taxon>Rhodobacterales</taxon>
        <taxon>Roseobacteraceae</taxon>
        <taxon>Ponticoccus</taxon>
    </lineage>
</organism>
<evidence type="ECO:0000313" key="4">
    <source>
        <dbReference type="Proteomes" id="UP001428774"/>
    </source>
</evidence>
<feature type="domain" description="Extensin-like C-terminal" evidence="2">
    <location>
        <begin position="64"/>
        <end position="219"/>
    </location>
</feature>
<dbReference type="InterPro" id="IPR009683">
    <property type="entry name" value="Extensin-like_C"/>
</dbReference>
<sequence>MKPIALTLMLALMLSGCGGAKDRAKEGVAGMKALFAAAFGKDGSVEGGGLCGDPLLVGEAIGDIPGPGGCGVENAVRLRAVGHIGLSQSATIECGTAKALKQWLQVAAVPAVGAKGGGIGELRVAAHYACRTRNHKRGARLSEHAKGRAIDISAIHLRDGTQVTVLNDWRSKTYGPDLKTMHSRACGIFGTVLGPGSDGHHEDHFHFDIAQHGNGAYCR</sequence>